<dbReference type="AlphaFoldDB" id="A0AAU9UXN9"/>
<dbReference type="Gene3D" id="1.10.418.10">
    <property type="entry name" value="Calponin-like domain"/>
    <property type="match status" value="1"/>
</dbReference>
<dbReference type="Proteomes" id="UP001153954">
    <property type="component" value="Unassembled WGS sequence"/>
</dbReference>
<gene>
    <name evidence="2" type="ORF">EEDITHA_LOCUS16324</name>
</gene>
<keyword evidence="1" id="KW-0175">Coiled coil</keyword>
<dbReference type="InterPro" id="IPR036872">
    <property type="entry name" value="CH_dom_sf"/>
</dbReference>
<organism evidence="2 3">
    <name type="scientific">Euphydryas editha</name>
    <name type="common">Edith's checkerspot</name>
    <dbReference type="NCBI Taxonomy" id="104508"/>
    <lineage>
        <taxon>Eukaryota</taxon>
        <taxon>Metazoa</taxon>
        <taxon>Ecdysozoa</taxon>
        <taxon>Arthropoda</taxon>
        <taxon>Hexapoda</taxon>
        <taxon>Insecta</taxon>
        <taxon>Pterygota</taxon>
        <taxon>Neoptera</taxon>
        <taxon>Endopterygota</taxon>
        <taxon>Lepidoptera</taxon>
        <taxon>Glossata</taxon>
        <taxon>Ditrysia</taxon>
        <taxon>Papilionoidea</taxon>
        <taxon>Nymphalidae</taxon>
        <taxon>Nymphalinae</taxon>
        <taxon>Euphydryas</taxon>
    </lineage>
</organism>
<dbReference type="SUPFAM" id="SSF47576">
    <property type="entry name" value="Calponin-homology domain, CH-domain"/>
    <property type="match status" value="1"/>
</dbReference>
<keyword evidence="3" id="KW-1185">Reference proteome</keyword>
<name>A0AAU9UXN9_EUPED</name>
<evidence type="ECO:0000256" key="1">
    <source>
        <dbReference type="SAM" id="Coils"/>
    </source>
</evidence>
<proteinExistence type="predicted"/>
<dbReference type="PROSITE" id="PS00019">
    <property type="entry name" value="ACTININ_1"/>
    <property type="match status" value="1"/>
</dbReference>
<feature type="coiled-coil region" evidence="1">
    <location>
        <begin position="41"/>
        <end position="68"/>
    </location>
</feature>
<evidence type="ECO:0000313" key="3">
    <source>
        <dbReference type="Proteomes" id="UP001153954"/>
    </source>
</evidence>
<evidence type="ECO:0000313" key="2">
    <source>
        <dbReference type="EMBL" id="CAH2101585.1"/>
    </source>
</evidence>
<protein>
    <submittedName>
        <fullName evidence="2">Uncharacterized protein</fullName>
    </submittedName>
</protein>
<sequence>MQRQLSNVSIHSYQEYQPARRYGPQYEPGGYATAVQQRTNMTQREDALKFEQGRIKALQEERLHIQKKTFTKWINSFLQKVNTYTRTVPLSRLLRSYNLIKLNSFCVWCIKYR</sequence>
<dbReference type="EMBL" id="CAKOGL010000023">
    <property type="protein sequence ID" value="CAH2101585.1"/>
    <property type="molecule type" value="Genomic_DNA"/>
</dbReference>
<accession>A0AAU9UXN9</accession>
<comment type="caution">
    <text evidence="2">The sequence shown here is derived from an EMBL/GenBank/DDBJ whole genome shotgun (WGS) entry which is preliminary data.</text>
</comment>
<reference evidence="2" key="1">
    <citation type="submission" date="2022-03" db="EMBL/GenBank/DDBJ databases">
        <authorList>
            <person name="Tunstrom K."/>
        </authorList>
    </citation>
    <scope>NUCLEOTIDE SEQUENCE</scope>
</reference>
<dbReference type="InterPro" id="IPR001589">
    <property type="entry name" value="Actinin_actin-bd_CS"/>
</dbReference>